<dbReference type="SMART" id="SM01019">
    <property type="entry name" value="B3"/>
    <property type="match status" value="6"/>
</dbReference>
<feature type="domain" description="TF-B3" evidence="7">
    <location>
        <begin position="687"/>
        <end position="783"/>
    </location>
</feature>
<dbReference type="GO" id="GO:0004523">
    <property type="term" value="F:RNA-DNA hybrid ribonuclease activity"/>
    <property type="evidence" value="ECO:0007669"/>
    <property type="project" value="InterPro"/>
</dbReference>
<evidence type="ECO:0000256" key="1">
    <source>
        <dbReference type="ARBA" id="ARBA00004123"/>
    </source>
</evidence>
<dbReference type="Gramene" id="OMO74168">
    <property type="protein sequence ID" value="OMO74168"/>
    <property type="gene ID" value="CCACVL1_16904"/>
</dbReference>
<dbReference type="AlphaFoldDB" id="A0A1R3HV38"/>
<dbReference type="PROSITE" id="PS50863">
    <property type="entry name" value="B3"/>
    <property type="match status" value="6"/>
</dbReference>
<dbReference type="Proteomes" id="UP000188268">
    <property type="component" value="Unassembled WGS sequence"/>
</dbReference>
<evidence type="ECO:0000313" key="9">
    <source>
        <dbReference type="Proteomes" id="UP000188268"/>
    </source>
</evidence>
<keyword evidence="4" id="KW-0804">Transcription</keyword>
<dbReference type="OMA" id="QEEDTEW"/>
<feature type="domain" description="TF-B3" evidence="7">
    <location>
        <begin position="1013"/>
        <end position="1110"/>
    </location>
</feature>
<sequence>MIPTPISNIASSALSLSWADSLIRDCMGNWIMGTYRHLGRASNFLAECWGLRDGLYIAQLCNITKIVVELDATSLIAATSSTNDDNTNRIPDNFVKKFRDELSVAAALTVPDGHVWRVGIKKADNKVWFQEGWQEFVERYYIRVGYFLVFRYEGNSAFSVSIFNLYNSEINYQSNALVGAQFNHGKQYPFDELEDDECISPALQNLFGSSKLNNCITWTGEVNIPTAKAVNNQAIRAAEAPKPKKRGRKKQKFDPNEQEAAAGHENDVEMRFRFYESASARKRTVTAEERERAINLAKNFEPANPFCRVVLRPSYLYRGCIMYLPSCFAEKHLSGVSGFIKLQLPDGRQWPVRCLYRGGRAKFSQGWYEFTLENNLGEGDVCVFELLRSREFVLKVTKIPHKFVKKYGDELSPIATLAVPSGRIWLVELKKDNKRMWFDIGWNQFVEYYSIRVGFFLVFGYEGNSHFNVHVYDLTASEINYLSNASLNNSEDSSHDEHVKNVKDGDLAEIMGSRPNCSGSSSLTDKEVDECLDHDMEKNNNSTCGACLKILHQKNVVHDSQATFGSTQDKGIRFSRVELTGTADKGGRRFTNETHQIIEKIKQEIEPSKHLELKSILYRVFLIDFFHPNSLKDIDEHESLGKIEVKKELPSTESPRKMSRRWRDVTSEERQNAVRAAETFKPDNPFCRITLQPSYVYKGILLHVPRWFTRRYLNEVTGTVTLQGSEGKNWPVHCVYGNGNLKFSKGWAEFVLDNKLDEGDRRETVRSFVTRAKSIYIHGSGSDSPDKNKIKSRSCREGIFAFFSRQILPGTIAEKKLKLPTRFVKRYGHELSNVATLILPNGKNFEIRLTMDNNDEMTWLDNGFHEFVEYASIRSGHMLFFRYERNSTFLVCIMDMESACDVDYPTEDEELNNGDNDERHSIEKTANLDKKANQEAIRRKQDAFISVQAQDLKELYDGKKLKITIQRANAESGKEEEEIGIYVSRNLFGTTATSQDRERAIRAIEIFQPKNPCFMVIMRQYNFVSGNLYIPVGFATEYLSSQALKHVRIEHSDGREWSIEFQSHGKNSMSLKKGCYEFWNDNDLKNGDVCIFELKDYNTALLSLSILRAGSIN</sequence>
<feature type="domain" description="TF-B3" evidence="7">
    <location>
        <begin position="307"/>
        <end position="400"/>
    </location>
</feature>
<organism evidence="8 9">
    <name type="scientific">Corchorus capsularis</name>
    <name type="common">Jute</name>
    <dbReference type="NCBI Taxonomy" id="210143"/>
    <lineage>
        <taxon>Eukaryota</taxon>
        <taxon>Viridiplantae</taxon>
        <taxon>Streptophyta</taxon>
        <taxon>Embryophyta</taxon>
        <taxon>Tracheophyta</taxon>
        <taxon>Spermatophyta</taxon>
        <taxon>Magnoliopsida</taxon>
        <taxon>eudicotyledons</taxon>
        <taxon>Gunneridae</taxon>
        <taxon>Pentapetalae</taxon>
        <taxon>rosids</taxon>
        <taxon>malvids</taxon>
        <taxon>Malvales</taxon>
        <taxon>Malvaceae</taxon>
        <taxon>Grewioideae</taxon>
        <taxon>Apeibeae</taxon>
        <taxon>Corchorus</taxon>
    </lineage>
</organism>
<dbReference type="CDD" id="cd06222">
    <property type="entry name" value="RNase_H_like"/>
    <property type="match status" value="1"/>
</dbReference>
<dbReference type="GO" id="GO:0005634">
    <property type="term" value="C:nucleus"/>
    <property type="evidence" value="ECO:0007669"/>
    <property type="project" value="UniProtKB-SubCell"/>
</dbReference>
<dbReference type="InterPro" id="IPR050655">
    <property type="entry name" value="Plant_B3_domain"/>
</dbReference>
<dbReference type="STRING" id="210143.A0A1R3HV38"/>
<feature type="domain" description="TF-B3" evidence="7">
    <location>
        <begin position="802"/>
        <end position="897"/>
    </location>
</feature>
<keyword evidence="3" id="KW-0238">DNA-binding</keyword>
<dbReference type="SUPFAM" id="SSF101936">
    <property type="entry name" value="DNA-binding pseudobarrel domain"/>
    <property type="match status" value="6"/>
</dbReference>
<evidence type="ECO:0000256" key="6">
    <source>
        <dbReference type="SAM" id="MobiDB-lite"/>
    </source>
</evidence>
<reference evidence="8 9" key="1">
    <citation type="submission" date="2013-09" db="EMBL/GenBank/DDBJ databases">
        <title>Corchorus capsularis genome sequencing.</title>
        <authorList>
            <person name="Alam M."/>
            <person name="Haque M.S."/>
            <person name="Islam M.S."/>
            <person name="Emdad E.M."/>
            <person name="Islam M.M."/>
            <person name="Ahmed B."/>
            <person name="Halim A."/>
            <person name="Hossen Q.M.M."/>
            <person name="Hossain M.Z."/>
            <person name="Ahmed R."/>
            <person name="Khan M.M."/>
            <person name="Islam R."/>
            <person name="Rashid M.M."/>
            <person name="Khan S.A."/>
            <person name="Rahman M.S."/>
            <person name="Alam M."/>
        </authorList>
    </citation>
    <scope>NUCLEOTIDE SEQUENCE [LARGE SCALE GENOMIC DNA]</scope>
    <source>
        <strain evidence="9">cv. CVL-1</strain>
        <tissue evidence="8">Whole seedling</tissue>
    </source>
</reference>
<gene>
    <name evidence="8" type="ORF">CCACVL1_16904</name>
</gene>
<feature type="domain" description="TF-B3" evidence="7">
    <location>
        <begin position="73"/>
        <end position="166"/>
    </location>
</feature>
<feature type="domain" description="TF-B3" evidence="7">
    <location>
        <begin position="416"/>
        <end position="475"/>
    </location>
</feature>
<dbReference type="InterPro" id="IPR003340">
    <property type="entry name" value="B3_DNA-bd"/>
</dbReference>
<comment type="subcellular location">
    <subcellularLocation>
        <location evidence="1">Nucleus</location>
    </subcellularLocation>
</comment>
<dbReference type="CDD" id="cd10017">
    <property type="entry name" value="B3_DNA"/>
    <property type="match status" value="6"/>
</dbReference>
<dbReference type="OrthoDB" id="623918at2759"/>
<comment type="caution">
    <text evidence="8">The sequence shown here is derived from an EMBL/GenBank/DDBJ whole genome shotgun (WGS) entry which is preliminary data.</text>
</comment>
<evidence type="ECO:0000259" key="7">
    <source>
        <dbReference type="PROSITE" id="PS50863"/>
    </source>
</evidence>
<proteinExistence type="predicted"/>
<dbReference type="Gene3D" id="2.40.330.10">
    <property type="entry name" value="DNA-binding pseudobarrel domain"/>
    <property type="match status" value="6"/>
</dbReference>
<keyword evidence="2" id="KW-0805">Transcription regulation</keyword>
<accession>A0A1R3HV38</accession>
<feature type="region of interest" description="Disordered" evidence="6">
    <location>
        <begin position="235"/>
        <end position="262"/>
    </location>
</feature>
<evidence type="ECO:0000256" key="2">
    <source>
        <dbReference type="ARBA" id="ARBA00023015"/>
    </source>
</evidence>
<keyword evidence="9" id="KW-1185">Reference proteome</keyword>
<evidence type="ECO:0000256" key="5">
    <source>
        <dbReference type="ARBA" id="ARBA00023242"/>
    </source>
</evidence>
<dbReference type="Pfam" id="PF02362">
    <property type="entry name" value="B3"/>
    <property type="match status" value="6"/>
</dbReference>
<protein>
    <recommendedName>
        <fullName evidence="7">TF-B3 domain-containing protein</fullName>
    </recommendedName>
</protein>
<dbReference type="PANTHER" id="PTHR31920">
    <property type="entry name" value="B3 DOMAIN-CONTAINING"/>
    <property type="match status" value="1"/>
</dbReference>
<evidence type="ECO:0000313" key="8">
    <source>
        <dbReference type="EMBL" id="OMO74168.1"/>
    </source>
</evidence>
<dbReference type="GO" id="GO:0003677">
    <property type="term" value="F:DNA binding"/>
    <property type="evidence" value="ECO:0007669"/>
    <property type="project" value="UniProtKB-KW"/>
</dbReference>
<dbReference type="EMBL" id="AWWV01011133">
    <property type="protein sequence ID" value="OMO74168.1"/>
    <property type="molecule type" value="Genomic_DNA"/>
</dbReference>
<dbReference type="PANTHER" id="PTHR31920:SF37">
    <property type="entry name" value="B3 DOMAIN-CONTAINING TRANSCRIPTION FACTOR VRN1"/>
    <property type="match status" value="1"/>
</dbReference>
<dbReference type="InterPro" id="IPR015300">
    <property type="entry name" value="DNA-bd_pseudobarrel_sf"/>
</dbReference>
<evidence type="ECO:0000256" key="4">
    <source>
        <dbReference type="ARBA" id="ARBA00023163"/>
    </source>
</evidence>
<evidence type="ECO:0000256" key="3">
    <source>
        <dbReference type="ARBA" id="ARBA00023125"/>
    </source>
</evidence>
<dbReference type="InterPro" id="IPR044730">
    <property type="entry name" value="RNase_H-like_dom_plant"/>
</dbReference>
<keyword evidence="5" id="KW-0539">Nucleus</keyword>
<name>A0A1R3HV38_COCAP</name>